<dbReference type="Gene3D" id="1.10.286.20">
    <property type="match status" value="1"/>
</dbReference>
<dbReference type="Proteomes" id="UP000276260">
    <property type="component" value="Unassembled WGS sequence"/>
</dbReference>
<dbReference type="InterPro" id="IPR036953">
    <property type="entry name" value="GreA/GreB_C_sf"/>
</dbReference>
<dbReference type="GO" id="GO:0016301">
    <property type="term" value="F:kinase activity"/>
    <property type="evidence" value="ECO:0007669"/>
    <property type="project" value="UniProtKB-KW"/>
</dbReference>
<reference evidence="3 4" key="1">
    <citation type="submission" date="2018-11" db="EMBL/GenBank/DDBJ databases">
        <title>Draft genome analysis of Rheinheimera mesophila isolated from an industrial waste site.</title>
        <authorList>
            <person name="Yu Q."/>
            <person name="Qi Y."/>
            <person name="Zhang H."/>
            <person name="Lu Y."/>
            <person name="Pu J."/>
        </authorList>
    </citation>
    <scope>NUCLEOTIDE SEQUENCE [LARGE SCALE GENOMIC DNA]</scope>
    <source>
        <strain evidence="3 4">IITR13</strain>
    </source>
</reference>
<dbReference type="SUPFAM" id="SSF54534">
    <property type="entry name" value="FKBP-like"/>
    <property type="match status" value="2"/>
</dbReference>
<dbReference type="InterPro" id="IPR029462">
    <property type="entry name" value="Rnk_N"/>
</dbReference>
<dbReference type="OrthoDB" id="192847at2"/>
<evidence type="ECO:0000313" key="4">
    <source>
        <dbReference type="Proteomes" id="UP000276260"/>
    </source>
</evidence>
<sequence>MLPGCHWLVASLHLQVTWVSIPESGMTLFKKHPSGKTDISALFLMASSAIQPLPPWQLQRLLLQLESAAKGKRRALSETGMLPGCSARLLDLSDHTEVWLTLVYPQQAKPEQGFISVLSPLGAALLGKNVGEVAEVKLLRRPLRFLLSDLMSVKQPPAFFPSIQENSMKHPLPQQACSDHALPPLVLSSLDLDRLEHLLTTLPATDPARLSLEQELERGEIVEPDLIPPNVVTMNSTVRVRLAKTGDESCLTLVYPKDLDTSGDKVSVLAPVGSALLGLCEGDEIYWPMPSGDIQPIQVLQLVYQPERAGQLHR</sequence>
<dbReference type="PANTHER" id="PTHR30437">
    <property type="entry name" value="TRANSCRIPTION ELONGATION FACTOR GREA"/>
    <property type="match status" value="1"/>
</dbReference>
<organism evidence="3 4">
    <name type="scientific">Rheinheimera mesophila</name>
    <dbReference type="NCBI Taxonomy" id="1547515"/>
    <lineage>
        <taxon>Bacteria</taxon>
        <taxon>Pseudomonadati</taxon>
        <taxon>Pseudomonadota</taxon>
        <taxon>Gammaproteobacteria</taxon>
        <taxon>Chromatiales</taxon>
        <taxon>Chromatiaceae</taxon>
        <taxon>Rheinheimera</taxon>
    </lineage>
</organism>
<comment type="caution">
    <text evidence="3">The sequence shown here is derived from an EMBL/GenBank/DDBJ whole genome shotgun (WGS) entry which is preliminary data.</text>
</comment>
<gene>
    <name evidence="3" type="ORF">EIK76_10740</name>
</gene>
<proteinExistence type="predicted"/>
<protein>
    <submittedName>
        <fullName evidence="3">Nucleoside diphosphate kinase regulator</fullName>
    </submittedName>
</protein>
<name>A0A3P3QJX0_9GAMM</name>
<dbReference type="PROSITE" id="PS00830">
    <property type="entry name" value="GREAB_2"/>
    <property type="match status" value="1"/>
</dbReference>
<dbReference type="AlphaFoldDB" id="A0A3P3QJX0"/>
<dbReference type="GO" id="GO:0003677">
    <property type="term" value="F:DNA binding"/>
    <property type="evidence" value="ECO:0007669"/>
    <property type="project" value="InterPro"/>
</dbReference>
<keyword evidence="3" id="KW-0808">Transferase</keyword>
<dbReference type="Pfam" id="PF01272">
    <property type="entry name" value="GreA_GreB"/>
    <property type="match status" value="2"/>
</dbReference>
<evidence type="ECO:0000259" key="2">
    <source>
        <dbReference type="Pfam" id="PF14760"/>
    </source>
</evidence>
<keyword evidence="4" id="KW-1185">Reference proteome</keyword>
<dbReference type="GO" id="GO:0070063">
    <property type="term" value="F:RNA polymerase binding"/>
    <property type="evidence" value="ECO:0007669"/>
    <property type="project" value="InterPro"/>
</dbReference>
<dbReference type="GO" id="GO:0032784">
    <property type="term" value="P:regulation of DNA-templated transcription elongation"/>
    <property type="evidence" value="ECO:0007669"/>
    <property type="project" value="InterPro"/>
</dbReference>
<evidence type="ECO:0000313" key="3">
    <source>
        <dbReference type="EMBL" id="RRJ21345.1"/>
    </source>
</evidence>
<evidence type="ECO:0000259" key="1">
    <source>
        <dbReference type="Pfam" id="PF01272"/>
    </source>
</evidence>
<accession>A0A3P3QJX0</accession>
<dbReference type="InterPro" id="IPR023459">
    <property type="entry name" value="Tscrpt_elong_fac_GreA/B_fam"/>
</dbReference>
<dbReference type="EMBL" id="RRCF01000002">
    <property type="protein sequence ID" value="RRJ21345.1"/>
    <property type="molecule type" value="Genomic_DNA"/>
</dbReference>
<dbReference type="InterPro" id="IPR018151">
    <property type="entry name" value="TF_GreA/GreB_CS"/>
</dbReference>
<dbReference type="GO" id="GO:0006354">
    <property type="term" value="P:DNA-templated transcription elongation"/>
    <property type="evidence" value="ECO:0007669"/>
    <property type="project" value="TreeGrafter"/>
</dbReference>
<feature type="domain" description="Transcription elongation factor GreA/GreB C-terminal" evidence="1">
    <location>
        <begin position="229"/>
        <end position="300"/>
    </location>
</feature>
<dbReference type="NCBIfam" id="NF004396">
    <property type="entry name" value="PRK05753.1"/>
    <property type="match status" value="1"/>
</dbReference>
<dbReference type="Pfam" id="PF14760">
    <property type="entry name" value="Rnk_N"/>
    <property type="match status" value="1"/>
</dbReference>
<feature type="domain" description="Transcription elongation factor GreA/GreB C-terminal" evidence="1">
    <location>
        <begin position="83"/>
        <end position="139"/>
    </location>
</feature>
<dbReference type="InterPro" id="IPR001437">
    <property type="entry name" value="Tscrpt_elong_fac_GreA/B_C"/>
</dbReference>
<feature type="domain" description="Regulator of nucleoside diphosphate kinase N-terminal" evidence="2">
    <location>
        <begin position="183"/>
        <end position="222"/>
    </location>
</feature>
<keyword evidence="3" id="KW-0418">Kinase</keyword>
<dbReference type="Gene3D" id="3.10.50.30">
    <property type="entry name" value="Transcription elongation factor, GreA/GreB, C-terminal domain"/>
    <property type="match status" value="2"/>
</dbReference>
<dbReference type="PANTHER" id="PTHR30437:SF5">
    <property type="entry name" value="REGULATOR OF NUCLEOSIDE DIPHOSPHATE KINASE"/>
    <property type="match status" value="1"/>
</dbReference>